<feature type="compositionally biased region" description="Low complexity" evidence="1">
    <location>
        <begin position="183"/>
        <end position="192"/>
    </location>
</feature>
<evidence type="ECO:0000313" key="2">
    <source>
        <dbReference type="EMBL" id="KZS11440.1"/>
    </source>
</evidence>
<dbReference type="AlphaFoldDB" id="A0A164UKE2"/>
<evidence type="ECO:0000313" key="3">
    <source>
        <dbReference type="Proteomes" id="UP000076858"/>
    </source>
</evidence>
<feature type="region of interest" description="Disordered" evidence="1">
    <location>
        <begin position="183"/>
        <end position="222"/>
    </location>
</feature>
<feature type="region of interest" description="Disordered" evidence="1">
    <location>
        <begin position="103"/>
        <end position="147"/>
    </location>
</feature>
<feature type="region of interest" description="Disordered" evidence="1">
    <location>
        <begin position="486"/>
        <end position="531"/>
    </location>
</feature>
<comment type="caution">
    <text evidence="2">The sequence shown here is derived from an EMBL/GenBank/DDBJ whole genome shotgun (WGS) entry which is preliminary data.</text>
</comment>
<accession>A0A164UKE2</accession>
<dbReference type="Proteomes" id="UP000076858">
    <property type="component" value="Unassembled WGS sequence"/>
</dbReference>
<dbReference type="EMBL" id="LRGB01001581">
    <property type="protein sequence ID" value="KZS11440.1"/>
    <property type="molecule type" value="Genomic_DNA"/>
</dbReference>
<name>A0A164UKE2_9CRUS</name>
<proteinExistence type="predicted"/>
<reference evidence="2 3" key="1">
    <citation type="submission" date="2016-03" db="EMBL/GenBank/DDBJ databases">
        <title>EvidentialGene: Evidence-directed Construction of Genes on Genomes.</title>
        <authorList>
            <person name="Gilbert D.G."/>
            <person name="Choi J.-H."/>
            <person name="Mockaitis K."/>
            <person name="Colbourne J."/>
            <person name="Pfrender M."/>
        </authorList>
    </citation>
    <scope>NUCLEOTIDE SEQUENCE [LARGE SCALE GENOMIC DNA]</scope>
    <source>
        <strain evidence="2 3">Xinb3</strain>
        <tissue evidence="2">Complete organism</tissue>
    </source>
</reference>
<feature type="compositionally biased region" description="Polar residues" evidence="1">
    <location>
        <begin position="499"/>
        <end position="531"/>
    </location>
</feature>
<evidence type="ECO:0000256" key="1">
    <source>
        <dbReference type="SAM" id="MobiDB-lite"/>
    </source>
</evidence>
<gene>
    <name evidence="2" type="ORF">APZ42_024218</name>
</gene>
<keyword evidence="3" id="KW-1185">Reference proteome</keyword>
<organism evidence="2 3">
    <name type="scientific">Daphnia magna</name>
    <dbReference type="NCBI Taxonomy" id="35525"/>
    <lineage>
        <taxon>Eukaryota</taxon>
        <taxon>Metazoa</taxon>
        <taxon>Ecdysozoa</taxon>
        <taxon>Arthropoda</taxon>
        <taxon>Crustacea</taxon>
        <taxon>Branchiopoda</taxon>
        <taxon>Diplostraca</taxon>
        <taxon>Cladocera</taxon>
        <taxon>Anomopoda</taxon>
        <taxon>Daphniidae</taxon>
        <taxon>Daphnia</taxon>
    </lineage>
</organism>
<sequence>MRCREASHDCSELLLRSYSSNLSTFFRCRYFMSCRIGASPVVVAGAQQLQRKKEKHSTHQNLNHVKENISTIDKKAAEAGLSEQINQEPEKLLNDFLSHHSKQKRRIAKYTPTKNTKISEVRPRRSKQQPRLDNNPVNRVENSPDDSKNFVDVKEIMKDMSKLLPHIVLQRVPFPRVAAQSQLQLAEQQESSANHDKEEQSTSETASSSLEEGGSPSAELGSLHPIEENCLILDVFLSGDKKEDDAKLKSPVIVQSATNPEVVPEESISKEKSCISENIENSVAADGPAVILDVNLDICVEGGGHVELHDVKITGRKRSVSSQKVQNSPEVKPLRGRLGRTPKAMAVEPVKTRGRIVNSKRKLAEPSLDPFPSRNSTDVTENPEAIQSLGVTAKEKVVHENVQVISEKKGSHAEKQNFAINSVVGLPDNIEIVKENDVDAVSSITSQEEIKIVDLEEAASNEEVNLLTGVKPSKILRGRRGRVKVAAREPTTGKIKDASGQSSNAETTNSSVVAHQTTNTSLCTEKATSSS</sequence>
<feature type="compositionally biased region" description="Low complexity" evidence="1">
    <location>
        <begin position="202"/>
        <end position="215"/>
    </location>
</feature>
<protein>
    <submittedName>
        <fullName evidence="2">Uncharacterized protein</fullName>
    </submittedName>
</protein>
<feature type="compositionally biased region" description="Polar residues" evidence="1">
    <location>
        <begin position="129"/>
        <end position="141"/>
    </location>
</feature>